<evidence type="ECO:0000256" key="1">
    <source>
        <dbReference type="SAM" id="Coils"/>
    </source>
</evidence>
<evidence type="ECO:0008006" key="4">
    <source>
        <dbReference type="Google" id="ProtNLM"/>
    </source>
</evidence>
<keyword evidence="3" id="KW-1185">Reference proteome</keyword>
<name>A0A1W2EU68_9FIRM</name>
<dbReference type="RefSeq" id="WP_084578239.1">
    <property type="nucleotide sequence ID" value="NZ_CP155572.1"/>
</dbReference>
<feature type="coiled-coil region" evidence="1">
    <location>
        <begin position="318"/>
        <end position="345"/>
    </location>
</feature>
<dbReference type="EMBL" id="FWXI01000030">
    <property type="protein sequence ID" value="SMD13254.1"/>
    <property type="molecule type" value="Genomic_DNA"/>
</dbReference>
<evidence type="ECO:0000313" key="3">
    <source>
        <dbReference type="Proteomes" id="UP000192738"/>
    </source>
</evidence>
<reference evidence="2 3" key="1">
    <citation type="submission" date="2017-04" db="EMBL/GenBank/DDBJ databases">
        <authorList>
            <person name="Afonso C.L."/>
            <person name="Miller P.J."/>
            <person name="Scott M.A."/>
            <person name="Spackman E."/>
            <person name="Goraichik I."/>
            <person name="Dimitrov K.M."/>
            <person name="Suarez D.L."/>
            <person name="Swayne D.E."/>
        </authorList>
    </citation>
    <scope>NUCLEOTIDE SEQUENCE [LARGE SCALE GENOMIC DNA]</scope>
    <source>
        <strain evidence="2 3">DSM 5090</strain>
    </source>
</reference>
<dbReference type="AlphaFoldDB" id="A0A1W2EU68"/>
<evidence type="ECO:0000313" key="2">
    <source>
        <dbReference type="EMBL" id="SMD13254.1"/>
    </source>
</evidence>
<dbReference type="InterPro" id="IPR027417">
    <property type="entry name" value="P-loop_NTPase"/>
</dbReference>
<dbReference type="STRING" id="112901.SAMN04488500_13041"/>
<keyword evidence="1" id="KW-0175">Coiled coil</keyword>
<dbReference type="Proteomes" id="UP000192738">
    <property type="component" value="Unassembled WGS sequence"/>
</dbReference>
<dbReference type="OrthoDB" id="9815945at2"/>
<gene>
    <name evidence="2" type="ORF">SAMN04488500_13041</name>
</gene>
<dbReference type="Gene3D" id="3.40.50.300">
    <property type="entry name" value="P-loop containing nucleotide triphosphate hydrolases"/>
    <property type="match status" value="1"/>
</dbReference>
<protein>
    <recommendedName>
        <fullName evidence="4">DUF2326 domain-containing protein</fullName>
    </recommendedName>
</protein>
<accession>A0A1W2EU68</accession>
<proteinExistence type="predicted"/>
<organism evidence="2 3">
    <name type="scientific">Sporomusa malonica</name>
    <dbReference type="NCBI Taxonomy" id="112901"/>
    <lineage>
        <taxon>Bacteria</taxon>
        <taxon>Bacillati</taxon>
        <taxon>Bacillota</taxon>
        <taxon>Negativicutes</taxon>
        <taxon>Selenomonadales</taxon>
        <taxon>Sporomusaceae</taxon>
        <taxon>Sporomusa</taxon>
    </lineage>
</organism>
<sequence length="398" mass="46504">MLFEIICNEFRQQRIEFHSGLNTVLGTKTGNNSIGKSSFLMIVDFVFGGNTYAHATDIIRHVGHHDICFSFIFEQEQFWFVRNTLDHQNVWKCNNTYEKEEELAVDKYCTWLNEKYKLELPYLSFRDAVGRYIRVYGKENLNEKQPLHTVINEKSQKASYALLKLFELYMPIHNLEKQHNISKEAVDTFRKAQKHHFVASVTKRQVDYNTKEIELLTMEIEQIAVGLEKGFADLDAELSDEAIRIKQLLSRARRQRSSINAKLKVVEENLSYRFSIATDDFNQLKKFFPNANLAALSEVEKFHSEISSVFSTELQTEKRRLQKEIADITLVISEYELKLENLIQNPKLSKTILSRHADLQRQIRVLKEQNDAYSKFAQLKQAEKEDSELLLLAHSVQK</sequence>